<evidence type="ECO:0000256" key="1">
    <source>
        <dbReference type="ARBA" id="ARBA00022448"/>
    </source>
</evidence>
<evidence type="ECO:0000313" key="9">
    <source>
        <dbReference type="EMBL" id="TCP16501.1"/>
    </source>
</evidence>
<dbReference type="PANTHER" id="PTHR36118:SF1">
    <property type="entry name" value="ION-TRANSLOCATING OXIDOREDUCTASE COMPLEX SUBUNIT G"/>
    <property type="match status" value="1"/>
</dbReference>
<feature type="transmembrane region" description="Helical" evidence="7">
    <location>
        <begin position="12"/>
        <end position="31"/>
    </location>
</feature>
<sequence>MQVKKITTQYGLILGAVALLCTAISTAVFLLTQEKIAQVTAHQQRQLLQEVVPPSYFDNDLLATCKIVDLSNSPYLDRIYLAKKADKLTAYAIQATAPDGYSGNIVLLMGIQPDGKILGVRTLAHNETPGLGDKIETRVDDWIESFTGKRFSLENEALWKVKKDGGQFDQFTGATITPRAVVNNVRLSAKWVITELNSSPTLIEHFPNCQ</sequence>
<evidence type="ECO:0000313" key="10">
    <source>
        <dbReference type="Proteomes" id="UP000295537"/>
    </source>
</evidence>
<dbReference type="EMBL" id="SLXJ01000011">
    <property type="protein sequence ID" value="TCP16501.1"/>
    <property type="molecule type" value="Genomic_DNA"/>
</dbReference>
<feature type="modified residue" description="FMN phosphoryl threonine" evidence="6">
    <location>
        <position position="175"/>
    </location>
</feature>
<feature type="domain" description="FMN-binding" evidence="8">
    <location>
        <begin position="100"/>
        <end position="192"/>
    </location>
</feature>
<dbReference type="InterPro" id="IPR007329">
    <property type="entry name" value="FMN-bd"/>
</dbReference>
<organism evidence="9 10">
    <name type="scientific">Nicoletella semolina</name>
    <dbReference type="NCBI Taxonomy" id="271160"/>
    <lineage>
        <taxon>Bacteria</taxon>
        <taxon>Pseudomonadati</taxon>
        <taxon>Pseudomonadota</taxon>
        <taxon>Gammaproteobacteria</taxon>
        <taxon>Pasteurellales</taxon>
        <taxon>Pasteurellaceae</taxon>
        <taxon>Nicoletella</taxon>
    </lineage>
</organism>
<evidence type="ECO:0000256" key="7">
    <source>
        <dbReference type="SAM" id="Phobius"/>
    </source>
</evidence>
<dbReference type="HAMAP" id="MF_00479">
    <property type="entry name" value="RsxG_RnfG"/>
    <property type="match status" value="1"/>
</dbReference>
<dbReference type="GO" id="GO:0010181">
    <property type="term" value="F:FMN binding"/>
    <property type="evidence" value="ECO:0007669"/>
    <property type="project" value="InterPro"/>
</dbReference>
<evidence type="ECO:0000256" key="3">
    <source>
        <dbReference type="ARBA" id="ARBA00022630"/>
    </source>
</evidence>
<dbReference type="PANTHER" id="PTHR36118">
    <property type="entry name" value="ION-TRANSLOCATING OXIDOREDUCTASE COMPLEX SUBUNIT G"/>
    <property type="match status" value="1"/>
</dbReference>
<keyword evidence="6" id="KW-1278">Translocase</keyword>
<comment type="cofactor">
    <cofactor evidence="6">
        <name>FMN</name>
        <dbReference type="ChEBI" id="CHEBI:58210"/>
    </cofactor>
</comment>
<dbReference type="EC" id="7.-.-.-" evidence="6"/>
<comment type="caution">
    <text evidence="9">The sequence shown here is derived from an EMBL/GenBank/DDBJ whole genome shotgun (WGS) entry which is preliminary data.</text>
</comment>
<dbReference type="Pfam" id="PF04205">
    <property type="entry name" value="FMN_bind"/>
    <property type="match status" value="1"/>
</dbReference>
<name>A0A4R2N6N1_9PAST</name>
<keyword evidence="1 6" id="KW-0813">Transport</keyword>
<comment type="similarity">
    <text evidence="6">Belongs to the RnfG family.</text>
</comment>
<evidence type="ECO:0000256" key="6">
    <source>
        <dbReference type="HAMAP-Rule" id="MF_00479"/>
    </source>
</evidence>
<keyword evidence="3 6" id="KW-0285">Flavoprotein</keyword>
<reference evidence="9 10" key="1">
    <citation type="submission" date="2019-03" db="EMBL/GenBank/DDBJ databases">
        <title>Genomic Encyclopedia of Type Strains, Phase IV (KMG-IV): sequencing the most valuable type-strain genomes for metagenomic binning, comparative biology and taxonomic classification.</title>
        <authorList>
            <person name="Goeker M."/>
        </authorList>
    </citation>
    <scope>NUCLEOTIDE SEQUENCE [LARGE SCALE GENOMIC DNA]</scope>
    <source>
        <strain evidence="9 10">DSM 16380</strain>
    </source>
</reference>
<accession>A0A4R2N6N1</accession>
<keyword evidence="6 7" id="KW-1133">Transmembrane helix</keyword>
<dbReference type="GO" id="GO:0009055">
    <property type="term" value="F:electron transfer activity"/>
    <property type="evidence" value="ECO:0007669"/>
    <property type="project" value="InterPro"/>
</dbReference>
<proteinExistence type="inferred from homology"/>
<keyword evidence="6 7" id="KW-0812">Transmembrane</keyword>
<keyword evidence="6" id="KW-0997">Cell inner membrane</keyword>
<keyword evidence="6" id="KW-1003">Cell membrane</keyword>
<dbReference type="GO" id="GO:0022900">
    <property type="term" value="P:electron transport chain"/>
    <property type="evidence" value="ECO:0007669"/>
    <property type="project" value="UniProtKB-UniRule"/>
</dbReference>
<keyword evidence="2 6" id="KW-0597">Phosphoprotein</keyword>
<comment type="subunit">
    <text evidence="6">The complex is composed of six subunits: RnfA, RnfB, RnfC, RnfD, RnfE and RnfG.</text>
</comment>
<dbReference type="Proteomes" id="UP000295537">
    <property type="component" value="Unassembled WGS sequence"/>
</dbReference>
<gene>
    <name evidence="6" type="primary">rnfG</name>
    <name evidence="9" type="ORF">EV693_11138</name>
</gene>
<evidence type="ECO:0000256" key="2">
    <source>
        <dbReference type="ARBA" id="ARBA00022553"/>
    </source>
</evidence>
<comment type="subcellular location">
    <subcellularLocation>
        <location evidence="6">Cell inner membrane</location>
        <topology evidence="6">Single-pass membrane protein</topology>
    </subcellularLocation>
</comment>
<evidence type="ECO:0000256" key="5">
    <source>
        <dbReference type="ARBA" id="ARBA00022982"/>
    </source>
</evidence>
<comment type="function">
    <text evidence="6">Part of a membrane-bound complex that couples electron transfer with translocation of ions across the membrane.</text>
</comment>
<keyword evidence="4 6" id="KW-0288">FMN</keyword>
<evidence type="ECO:0000256" key="4">
    <source>
        <dbReference type="ARBA" id="ARBA00022643"/>
    </source>
</evidence>
<dbReference type="GO" id="GO:0005886">
    <property type="term" value="C:plasma membrane"/>
    <property type="evidence" value="ECO:0007669"/>
    <property type="project" value="UniProtKB-SubCell"/>
</dbReference>
<dbReference type="OrthoDB" id="9784165at2"/>
<keyword evidence="6 7" id="KW-0472">Membrane</keyword>
<dbReference type="AlphaFoldDB" id="A0A4R2N6N1"/>
<keyword evidence="5 6" id="KW-0249">Electron transport</keyword>
<dbReference type="SMART" id="SM00900">
    <property type="entry name" value="FMN_bind"/>
    <property type="match status" value="1"/>
</dbReference>
<dbReference type="NCBIfam" id="NF002519">
    <property type="entry name" value="PRK01908.1"/>
    <property type="match status" value="1"/>
</dbReference>
<protein>
    <recommendedName>
        <fullName evidence="6">Ion-translocating oxidoreductase complex subunit G</fullName>
        <ecNumber evidence="6">7.-.-.-</ecNumber>
    </recommendedName>
    <alternativeName>
        <fullName evidence="6">Rnf electron transport complex subunit G</fullName>
    </alternativeName>
</protein>
<dbReference type="PIRSF" id="PIRSF006091">
    <property type="entry name" value="E_trnsport_RnfG"/>
    <property type="match status" value="1"/>
</dbReference>
<dbReference type="RefSeq" id="WP_132501727.1">
    <property type="nucleotide sequence ID" value="NZ_LVXA01000001.1"/>
</dbReference>
<dbReference type="NCBIfam" id="TIGR01947">
    <property type="entry name" value="rnfG"/>
    <property type="match status" value="1"/>
</dbReference>
<evidence type="ECO:0000259" key="8">
    <source>
        <dbReference type="SMART" id="SM00900"/>
    </source>
</evidence>
<keyword evidence="10" id="KW-1185">Reference proteome</keyword>
<dbReference type="InterPro" id="IPR010209">
    <property type="entry name" value="Ion_transpt_RnfG/RsxG"/>
</dbReference>